<dbReference type="Gene3D" id="3.50.50.60">
    <property type="entry name" value="FAD/NAD(P)-binding domain"/>
    <property type="match status" value="1"/>
</dbReference>
<keyword evidence="3" id="KW-0285">Flavoprotein</keyword>
<comment type="caution">
    <text evidence="7">The sequence shown here is derived from an EMBL/GenBank/DDBJ whole genome shotgun (WGS) entry which is preliminary data.</text>
</comment>
<protein>
    <submittedName>
        <fullName evidence="7">Dimethylaniline monooxygenase</fullName>
    </submittedName>
</protein>
<reference evidence="7 8" key="1">
    <citation type="submission" date="2021-01" db="EMBL/GenBank/DDBJ databases">
        <title>Whole genome shotgun sequence of Verrucosispora andamanensis NBRC 109075.</title>
        <authorList>
            <person name="Komaki H."/>
            <person name="Tamura T."/>
        </authorList>
    </citation>
    <scope>NUCLEOTIDE SEQUENCE [LARGE SCALE GENOMIC DNA]</scope>
    <source>
        <strain evidence="7 8">NBRC 109075</strain>
    </source>
</reference>
<evidence type="ECO:0000256" key="5">
    <source>
        <dbReference type="ARBA" id="ARBA00022857"/>
    </source>
</evidence>
<evidence type="ECO:0000313" key="7">
    <source>
        <dbReference type="EMBL" id="GIJ09832.1"/>
    </source>
</evidence>
<evidence type="ECO:0000256" key="1">
    <source>
        <dbReference type="ARBA" id="ARBA00009183"/>
    </source>
</evidence>
<sequence>MTVKKAVCVIGAGPSGLIAMKELLDEGHTVTCFDHNADLGGVFRAGAGTDEPGAYDSTLLTISNYMMAFSCFPPPEKQERRFWTAIEYRQYLHDFADAFGLRQLIRPRTDVLSVARSDSGEGYVVETAPVDDPTARISHQFDAVVVSSGTHRVPNKINLPGQEDFTGVVTHSAFYRNAEPFRGKRVLCLGIGETAADVVNEIAQVAASCTLSVRRWQSVVARFPGDRPHPNDAYTSEMLNALPLAAATAVHRVGTLLGKRFGKTAASRAIAEWNSHNKSFFNHFLTKNEAFIHRIVDGTLTVNASGIERLGADHVVFKDGRRETIDTIVLNTGYTEDFTLLKDVHITDVRQMYKHMIHPELGTGVVFIGWARPAAGGVPACSEMQARYFALLCSGKRTLPPPDQLDQLIKRQAAYEDEFFTGNPELRTLVHYNRYMIDFARVIGCSPWRPEVFRNPRLAYHLWCGSQVPLVFRLNGPHSDRVNAERRILELPVAFNAAEIVLATALTGVTRALGAVGLVKRDGVY</sequence>
<evidence type="ECO:0000256" key="4">
    <source>
        <dbReference type="ARBA" id="ARBA00022827"/>
    </source>
</evidence>
<name>A0ABQ4HW26_9ACTN</name>
<comment type="similarity">
    <text evidence="1">Belongs to the FMO family.</text>
</comment>
<dbReference type="PRINTS" id="PR00370">
    <property type="entry name" value="FMOXYGENASE"/>
</dbReference>
<dbReference type="EMBL" id="BOOZ01000015">
    <property type="protein sequence ID" value="GIJ09832.1"/>
    <property type="molecule type" value="Genomic_DNA"/>
</dbReference>
<dbReference type="InterPro" id="IPR000960">
    <property type="entry name" value="Flavin_mOase"/>
</dbReference>
<keyword evidence="8" id="KW-1185">Reference proteome</keyword>
<dbReference type="PIRSF" id="PIRSF000332">
    <property type="entry name" value="FMO"/>
    <property type="match status" value="1"/>
</dbReference>
<evidence type="ECO:0000313" key="8">
    <source>
        <dbReference type="Proteomes" id="UP000647017"/>
    </source>
</evidence>
<proteinExistence type="inferred from homology"/>
<organism evidence="7 8">
    <name type="scientific">Micromonospora andamanensis</name>
    <dbReference type="NCBI Taxonomy" id="1287068"/>
    <lineage>
        <taxon>Bacteria</taxon>
        <taxon>Bacillati</taxon>
        <taxon>Actinomycetota</taxon>
        <taxon>Actinomycetes</taxon>
        <taxon>Micromonosporales</taxon>
        <taxon>Micromonosporaceae</taxon>
        <taxon>Micromonospora</taxon>
    </lineage>
</organism>
<dbReference type="Pfam" id="PF00743">
    <property type="entry name" value="FMO-like"/>
    <property type="match status" value="1"/>
</dbReference>
<keyword evidence="5" id="KW-0521">NADP</keyword>
<evidence type="ECO:0000256" key="2">
    <source>
        <dbReference type="ARBA" id="ARBA00010139"/>
    </source>
</evidence>
<keyword evidence="7" id="KW-0503">Monooxygenase</keyword>
<evidence type="ECO:0000256" key="3">
    <source>
        <dbReference type="ARBA" id="ARBA00022630"/>
    </source>
</evidence>
<gene>
    <name evidence="7" type="ORF">Van01_30460</name>
</gene>
<dbReference type="InterPro" id="IPR050346">
    <property type="entry name" value="FMO-like"/>
</dbReference>
<dbReference type="PANTHER" id="PTHR23023">
    <property type="entry name" value="DIMETHYLANILINE MONOOXYGENASE"/>
    <property type="match status" value="1"/>
</dbReference>
<dbReference type="InterPro" id="IPR036188">
    <property type="entry name" value="FAD/NAD-bd_sf"/>
</dbReference>
<dbReference type="InterPro" id="IPR020946">
    <property type="entry name" value="Flavin_mOase-like"/>
</dbReference>
<dbReference type="SUPFAM" id="SSF51905">
    <property type="entry name" value="FAD/NAD(P)-binding domain"/>
    <property type="match status" value="2"/>
</dbReference>
<dbReference type="Proteomes" id="UP000647017">
    <property type="component" value="Unassembled WGS sequence"/>
</dbReference>
<accession>A0ABQ4HW26</accession>
<evidence type="ECO:0000256" key="6">
    <source>
        <dbReference type="ARBA" id="ARBA00023002"/>
    </source>
</evidence>
<comment type="similarity">
    <text evidence="2">Belongs to the FAD-binding monooxygenase family.</text>
</comment>
<keyword evidence="6" id="KW-0560">Oxidoreductase</keyword>
<keyword evidence="4" id="KW-0274">FAD</keyword>
<dbReference type="GO" id="GO:0004497">
    <property type="term" value="F:monooxygenase activity"/>
    <property type="evidence" value="ECO:0007669"/>
    <property type="project" value="UniProtKB-KW"/>
</dbReference>